<dbReference type="PANTHER" id="PTHR45632">
    <property type="entry name" value="LD33804P"/>
    <property type="match status" value="1"/>
</dbReference>
<protein>
    <submittedName>
        <fullName evidence="3">Ring canal kelch isoform X2</fullName>
    </submittedName>
</protein>
<dbReference type="SUPFAM" id="SSF117281">
    <property type="entry name" value="Kelch motif"/>
    <property type="match status" value="1"/>
</dbReference>
<dbReference type="Proteomes" id="UP000478052">
    <property type="component" value="Unassembled WGS sequence"/>
</dbReference>
<evidence type="ECO:0000259" key="2">
    <source>
        <dbReference type="Pfam" id="PF07707"/>
    </source>
</evidence>
<dbReference type="SMART" id="SM00612">
    <property type="entry name" value="Kelch"/>
    <property type="match status" value="5"/>
</dbReference>
<dbReference type="OrthoDB" id="6600212at2759"/>
<dbReference type="Gene3D" id="1.25.40.420">
    <property type="match status" value="1"/>
</dbReference>
<dbReference type="AlphaFoldDB" id="A0A6G0VWD6"/>
<dbReference type="InterPro" id="IPR015915">
    <property type="entry name" value="Kelch-typ_b-propeller"/>
</dbReference>
<organism evidence="3 4">
    <name type="scientific">Aphis craccivora</name>
    <name type="common">Cowpea aphid</name>
    <dbReference type="NCBI Taxonomy" id="307492"/>
    <lineage>
        <taxon>Eukaryota</taxon>
        <taxon>Metazoa</taxon>
        <taxon>Ecdysozoa</taxon>
        <taxon>Arthropoda</taxon>
        <taxon>Hexapoda</taxon>
        <taxon>Insecta</taxon>
        <taxon>Pterygota</taxon>
        <taxon>Neoptera</taxon>
        <taxon>Paraneoptera</taxon>
        <taxon>Hemiptera</taxon>
        <taxon>Sternorrhyncha</taxon>
        <taxon>Aphidomorpha</taxon>
        <taxon>Aphidoidea</taxon>
        <taxon>Aphididae</taxon>
        <taxon>Aphidini</taxon>
        <taxon>Aphis</taxon>
        <taxon>Aphis</taxon>
    </lineage>
</organism>
<feature type="non-terminal residue" evidence="3">
    <location>
        <position position="1"/>
    </location>
</feature>
<reference evidence="3 4" key="1">
    <citation type="submission" date="2019-08" db="EMBL/GenBank/DDBJ databases">
        <title>Whole genome of Aphis craccivora.</title>
        <authorList>
            <person name="Voronova N.V."/>
            <person name="Shulinski R.S."/>
            <person name="Bandarenka Y.V."/>
            <person name="Zhorov D.G."/>
            <person name="Warner D."/>
        </authorList>
    </citation>
    <scope>NUCLEOTIDE SEQUENCE [LARGE SCALE GENOMIC DNA]</scope>
    <source>
        <strain evidence="3">180601</strain>
        <tissue evidence="3">Whole Body</tissue>
    </source>
</reference>
<evidence type="ECO:0000313" key="4">
    <source>
        <dbReference type="Proteomes" id="UP000478052"/>
    </source>
</evidence>
<sequence length="376" mass="42402">IFECVINWLKYDLDSRKDFLPELMEHVRLPLISKQFLLEKVVDEPLLKCSLKCKDYIIEALQFHLQPSTVSQTIRSTPRYSIGFHKVILMLCRSQYKSSVIYWNDNIWQQAPKMSKCYKYGVLSVINDQFVLAVGGDNLESKNQHVEMLDVSLKSSSWIPMMDMLVSRIYFGVGSLDNCVYAIGGRGREYRALNSVEVFDITTNKWQMVTSMSTKRSSPGVGVLKNLLYVIGGFDGKSFLNTVECYDPCLDTWTTVAAMSEYREDCGVGVLDGVLYAIGGRNKSLSLKSVEAYTPSSGVWTTIADMHFSRHDFGVVVSNGLIHVIGGMHMTTALNSIEIYNPKTNTWSLKTLSKDVGHVYSGVVVNRPPHFKTFDD</sequence>
<dbReference type="InterPro" id="IPR011705">
    <property type="entry name" value="BACK"/>
</dbReference>
<evidence type="ECO:0000313" key="3">
    <source>
        <dbReference type="EMBL" id="KAF0712035.1"/>
    </source>
</evidence>
<dbReference type="EMBL" id="VUJU01011081">
    <property type="protein sequence ID" value="KAF0712035.1"/>
    <property type="molecule type" value="Genomic_DNA"/>
</dbReference>
<accession>A0A6G0VWD6</accession>
<dbReference type="Gene3D" id="2.120.10.80">
    <property type="entry name" value="Kelch-type beta propeller"/>
    <property type="match status" value="1"/>
</dbReference>
<keyword evidence="1" id="KW-0880">Kelch repeat</keyword>
<dbReference type="Pfam" id="PF24681">
    <property type="entry name" value="Kelch_KLHDC2_KLHL20_DRC7"/>
    <property type="match status" value="1"/>
</dbReference>
<evidence type="ECO:0000256" key="1">
    <source>
        <dbReference type="ARBA" id="ARBA00022441"/>
    </source>
</evidence>
<proteinExistence type="predicted"/>
<dbReference type="InterPro" id="IPR006652">
    <property type="entry name" value="Kelch_1"/>
</dbReference>
<keyword evidence="4" id="KW-1185">Reference proteome</keyword>
<name>A0A6G0VWD6_APHCR</name>
<feature type="domain" description="BACK" evidence="2">
    <location>
        <begin position="1"/>
        <end position="41"/>
    </location>
</feature>
<dbReference type="PANTHER" id="PTHR45632:SF30">
    <property type="entry name" value="BTB DOMAIN-CONTAINING PROTEIN"/>
    <property type="match status" value="1"/>
</dbReference>
<dbReference type="Pfam" id="PF07707">
    <property type="entry name" value="BACK"/>
    <property type="match status" value="1"/>
</dbReference>
<gene>
    <name evidence="3" type="ORF">FWK35_00032663</name>
</gene>
<comment type="caution">
    <text evidence="3">The sequence shown here is derived from an EMBL/GenBank/DDBJ whole genome shotgun (WGS) entry which is preliminary data.</text>
</comment>